<evidence type="ECO:0000256" key="4">
    <source>
        <dbReference type="RuleBase" id="RU361267"/>
    </source>
</evidence>
<dbReference type="EMBL" id="KE148167">
    <property type="protein sequence ID" value="EPE03515.1"/>
    <property type="molecule type" value="Genomic_DNA"/>
</dbReference>
<keyword evidence="5" id="KW-0472">Membrane</keyword>
<comment type="domain">
    <text evidence="4">The HXXXXD motif is essential for acyltransferase activity and may constitute the binding site for the phosphate moiety of the glycerol-3-phosphate.</text>
</comment>
<dbReference type="EC" id="2.3.1.51" evidence="4"/>
<dbReference type="PANTHER" id="PTHR10434">
    <property type="entry name" value="1-ACYL-SN-GLYCEROL-3-PHOSPHATE ACYLTRANSFERASE"/>
    <property type="match status" value="1"/>
</dbReference>
<feature type="transmembrane region" description="Helical" evidence="5">
    <location>
        <begin position="40"/>
        <end position="65"/>
    </location>
</feature>
<keyword evidence="5" id="KW-0812">Transmembrane</keyword>
<dbReference type="InterPro" id="IPR004552">
    <property type="entry name" value="AGP_acyltrans"/>
</dbReference>
<dbReference type="GO" id="GO:0003841">
    <property type="term" value="F:1-acylglycerol-3-phosphate O-acyltransferase activity"/>
    <property type="evidence" value="ECO:0007669"/>
    <property type="project" value="UniProtKB-UniRule"/>
</dbReference>
<dbReference type="InterPro" id="IPR002123">
    <property type="entry name" value="Plipid/glycerol_acylTrfase"/>
</dbReference>
<evidence type="ECO:0000256" key="1">
    <source>
        <dbReference type="ARBA" id="ARBA00008655"/>
    </source>
</evidence>
<keyword evidence="4" id="KW-0444">Lipid biosynthesis</keyword>
<keyword evidence="2 4" id="KW-0808">Transferase</keyword>
<reference evidence="7 8" key="1">
    <citation type="journal article" date="2013" name="BMC Genomics">
        <title>The genome and transcriptome of the pine saprophyte Ophiostoma piceae, and a comparison with the bark beetle-associated pine pathogen Grosmannia clavigera.</title>
        <authorList>
            <person name="Haridas S."/>
            <person name="Wang Y."/>
            <person name="Lim L."/>
            <person name="Massoumi Alamouti S."/>
            <person name="Jackman S."/>
            <person name="Docking R."/>
            <person name="Robertson G."/>
            <person name="Birol I."/>
            <person name="Bohlmann J."/>
            <person name="Breuil C."/>
        </authorList>
    </citation>
    <scope>NUCLEOTIDE SEQUENCE [LARGE SCALE GENOMIC DNA]</scope>
    <source>
        <strain evidence="7 8">UAMH 11346</strain>
    </source>
</reference>
<proteinExistence type="inferred from homology"/>
<dbReference type="PANTHER" id="PTHR10434:SF11">
    <property type="entry name" value="1-ACYL-SN-GLYCEROL-3-PHOSPHATE ACYLTRANSFERASE"/>
    <property type="match status" value="1"/>
</dbReference>
<sequence>MSFGDILSTVGSGFVWFMTRYVGAVLVFYFFSLFDDYAGFAARVLVAYMGLAFCSWYGVLVSIALRLAGGDHWQSAQYYTGRSYTYVMRFFADFMFVVEDPKNILGTTRPAILVGNHQTAIDVLMLGTMFPKYCSITAKRSLRSYPILGWFMGLSGAIFIDRTNRQDARAAMSSAANAIQKLRQSVFLFPEGTRSGAQEPILLPFKKGAFHLAVQAGAPVVPVVIANYSHLYSTSKFRFLPGRIPIKILDPIPTAGLTTEDVTALTERVQELMLKELVDLTERARAEPRFEVKSGVRTAVPVEASPSTDKAVSSGADASL</sequence>
<evidence type="ECO:0000313" key="8">
    <source>
        <dbReference type="Proteomes" id="UP000016923"/>
    </source>
</evidence>
<feature type="domain" description="Phospholipid/glycerol acyltransferase" evidence="6">
    <location>
        <begin position="111"/>
        <end position="228"/>
    </location>
</feature>
<evidence type="ECO:0000256" key="5">
    <source>
        <dbReference type="SAM" id="Phobius"/>
    </source>
</evidence>
<comment type="catalytic activity">
    <reaction evidence="4">
        <text>a 1-acyl-sn-glycero-3-phosphate + an acyl-CoA = a 1,2-diacyl-sn-glycero-3-phosphate + CoA</text>
        <dbReference type="Rhea" id="RHEA:19709"/>
        <dbReference type="ChEBI" id="CHEBI:57287"/>
        <dbReference type="ChEBI" id="CHEBI:57970"/>
        <dbReference type="ChEBI" id="CHEBI:58342"/>
        <dbReference type="ChEBI" id="CHEBI:58608"/>
        <dbReference type="EC" id="2.3.1.51"/>
    </reaction>
</comment>
<evidence type="ECO:0000259" key="6">
    <source>
        <dbReference type="SMART" id="SM00563"/>
    </source>
</evidence>
<dbReference type="SMART" id="SM00563">
    <property type="entry name" value="PlsC"/>
    <property type="match status" value="1"/>
</dbReference>
<comment type="similarity">
    <text evidence="1 4">Belongs to the 1-acyl-sn-glycerol-3-phosphate acyltransferase family.</text>
</comment>
<name>S3CS71_OPHP1</name>
<evidence type="ECO:0000313" key="7">
    <source>
        <dbReference type="EMBL" id="EPE03515.1"/>
    </source>
</evidence>
<dbReference type="HOGENOM" id="CLU_027938_10_0_1"/>
<dbReference type="CDD" id="cd07989">
    <property type="entry name" value="LPLAT_AGPAT-like"/>
    <property type="match status" value="1"/>
</dbReference>
<dbReference type="GO" id="GO:0005783">
    <property type="term" value="C:endoplasmic reticulum"/>
    <property type="evidence" value="ECO:0007669"/>
    <property type="project" value="TreeGrafter"/>
</dbReference>
<dbReference type="Pfam" id="PF01553">
    <property type="entry name" value="Acyltransferase"/>
    <property type="match status" value="1"/>
</dbReference>
<dbReference type="Proteomes" id="UP000016923">
    <property type="component" value="Unassembled WGS sequence"/>
</dbReference>
<keyword evidence="4" id="KW-0443">Lipid metabolism</keyword>
<dbReference type="OrthoDB" id="202234at2759"/>
<evidence type="ECO:0000256" key="3">
    <source>
        <dbReference type="ARBA" id="ARBA00023315"/>
    </source>
</evidence>
<dbReference type="NCBIfam" id="TIGR00530">
    <property type="entry name" value="AGP_acyltrn"/>
    <property type="match status" value="1"/>
</dbReference>
<dbReference type="SUPFAM" id="SSF69593">
    <property type="entry name" value="Glycerol-3-phosphate (1)-acyltransferase"/>
    <property type="match status" value="1"/>
</dbReference>
<keyword evidence="4" id="KW-1208">Phospholipid metabolism</keyword>
<dbReference type="GO" id="GO:0016020">
    <property type="term" value="C:membrane"/>
    <property type="evidence" value="ECO:0007669"/>
    <property type="project" value="InterPro"/>
</dbReference>
<dbReference type="OMA" id="LLYQWSM"/>
<keyword evidence="3 4" id="KW-0012">Acyltransferase</keyword>
<dbReference type="VEuPathDB" id="FungiDB:F503_06688"/>
<dbReference type="STRING" id="1262450.S3CS71"/>
<keyword evidence="5" id="KW-1133">Transmembrane helix</keyword>
<keyword evidence="4" id="KW-0594">Phospholipid biosynthesis</keyword>
<evidence type="ECO:0000256" key="2">
    <source>
        <dbReference type="ARBA" id="ARBA00022679"/>
    </source>
</evidence>
<gene>
    <name evidence="7" type="ORF">F503_06688</name>
</gene>
<dbReference type="AlphaFoldDB" id="S3CS71"/>
<keyword evidence="8" id="KW-1185">Reference proteome</keyword>
<organism evidence="7 8">
    <name type="scientific">Ophiostoma piceae (strain UAMH 11346)</name>
    <name type="common">Sap stain fungus</name>
    <dbReference type="NCBI Taxonomy" id="1262450"/>
    <lineage>
        <taxon>Eukaryota</taxon>
        <taxon>Fungi</taxon>
        <taxon>Dikarya</taxon>
        <taxon>Ascomycota</taxon>
        <taxon>Pezizomycotina</taxon>
        <taxon>Sordariomycetes</taxon>
        <taxon>Sordariomycetidae</taxon>
        <taxon>Ophiostomatales</taxon>
        <taxon>Ophiostomataceae</taxon>
        <taxon>Ophiostoma</taxon>
    </lineage>
</organism>
<dbReference type="eggNOG" id="KOG2848">
    <property type="taxonomic scope" value="Eukaryota"/>
</dbReference>
<protein>
    <recommendedName>
        <fullName evidence="4">1-acyl-sn-glycerol-3-phosphate acyltransferase</fullName>
        <ecNumber evidence="4">2.3.1.51</ecNumber>
    </recommendedName>
</protein>
<feature type="transmembrane region" description="Helical" evidence="5">
    <location>
        <begin position="12"/>
        <end position="34"/>
    </location>
</feature>
<accession>S3CS71</accession>
<dbReference type="GO" id="GO:0006654">
    <property type="term" value="P:phosphatidic acid biosynthetic process"/>
    <property type="evidence" value="ECO:0007669"/>
    <property type="project" value="TreeGrafter"/>
</dbReference>